<protein>
    <submittedName>
        <fullName evidence="1">Uncharacterized protein</fullName>
    </submittedName>
</protein>
<dbReference type="AlphaFoldDB" id="A0A157SX05"/>
<dbReference type="Proteomes" id="UP000076848">
    <property type="component" value="Unassembled WGS sequence"/>
</dbReference>
<accession>A0A157SX05</accession>
<dbReference type="RefSeq" id="WP_066134041.1">
    <property type="nucleotide sequence ID" value="NZ_FKIF01000010.1"/>
</dbReference>
<dbReference type="STRING" id="288768.SAMEA3906486_05309"/>
<gene>
    <name evidence="1" type="ORF">SAMEA3906486_05309</name>
</gene>
<sequence length="93" mass="10028">MPDFDISVAMVNPSELASVDELRRALHTANGALLQATLASAALQRAGLELSDMLAEILIAHIRGDADGVRRHIEAAIERTRFAPSDADRQSVH</sequence>
<name>A0A157SX05_9BORD</name>
<dbReference type="OrthoDB" id="9134338at2"/>
<proteinExistence type="predicted"/>
<evidence type="ECO:0000313" key="1">
    <source>
        <dbReference type="EMBL" id="SAI74593.1"/>
    </source>
</evidence>
<dbReference type="EMBL" id="FKIF01000010">
    <property type="protein sequence ID" value="SAI74593.1"/>
    <property type="molecule type" value="Genomic_DNA"/>
</dbReference>
<keyword evidence="2" id="KW-1185">Reference proteome</keyword>
<evidence type="ECO:0000313" key="2">
    <source>
        <dbReference type="Proteomes" id="UP000076848"/>
    </source>
</evidence>
<organism evidence="1 2">
    <name type="scientific">Bordetella ansorpii</name>
    <dbReference type="NCBI Taxonomy" id="288768"/>
    <lineage>
        <taxon>Bacteria</taxon>
        <taxon>Pseudomonadati</taxon>
        <taxon>Pseudomonadota</taxon>
        <taxon>Betaproteobacteria</taxon>
        <taxon>Burkholderiales</taxon>
        <taxon>Alcaligenaceae</taxon>
        <taxon>Bordetella</taxon>
    </lineage>
</organism>
<reference evidence="1 2" key="1">
    <citation type="submission" date="2016-04" db="EMBL/GenBank/DDBJ databases">
        <authorList>
            <consortium name="Pathogen Informatics"/>
        </authorList>
    </citation>
    <scope>NUCLEOTIDE SEQUENCE [LARGE SCALE GENOMIC DNA]</scope>
    <source>
        <strain evidence="1 2">H050680373</strain>
    </source>
</reference>